<organism evidence="15">
    <name type="scientific">Darwinula stevensoni</name>
    <dbReference type="NCBI Taxonomy" id="69355"/>
    <lineage>
        <taxon>Eukaryota</taxon>
        <taxon>Metazoa</taxon>
        <taxon>Ecdysozoa</taxon>
        <taxon>Arthropoda</taxon>
        <taxon>Crustacea</taxon>
        <taxon>Oligostraca</taxon>
        <taxon>Ostracoda</taxon>
        <taxon>Podocopa</taxon>
        <taxon>Podocopida</taxon>
        <taxon>Darwinulocopina</taxon>
        <taxon>Darwinuloidea</taxon>
        <taxon>Darwinulidae</taxon>
        <taxon>Darwinula</taxon>
    </lineage>
</organism>
<accession>A0A7R8X2S1</accession>
<evidence type="ECO:0000256" key="11">
    <source>
        <dbReference type="SAM" id="Coils"/>
    </source>
</evidence>
<dbReference type="InterPro" id="IPR036961">
    <property type="entry name" value="Kinesin_motor_dom_sf"/>
</dbReference>
<dbReference type="InterPro" id="IPR000253">
    <property type="entry name" value="FHA_dom"/>
</dbReference>
<dbReference type="SMART" id="SM00129">
    <property type="entry name" value="KISc"/>
    <property type="match status" value="1"/>
</dbReference>
<evidence type="ECO:0000256" key="1">
    <source>
        <dbReference type="ARBA" id="ARBA00004245"/>
    </source>
</evidence>
<feature type="region of interest" description="Disordered" evidence="12">
    <location>
        <begin position="892"/>
        <end position="928"/>
    </location>
</feature>
<keyword evidence="8 10" id="KW-0505">Motor protein</keyword>
<dbReference type="CDD" id="cd01233">
    <property type="entry name" value="PH_KIFIA_KIFIB"/>
    <property type="match status" value="1"/>
</dbReference>
<dbReference type="SUPFAM" id="SSF49879">
    <property type="entry name" value="SMAD/FHA domain"/>
    <property type="match status" value="1"/>
</dbReference>
<feature type="compositionally biased region" description="Low complexity" evidence="12">
    <location>
        <begin position="1508"/>
        <end position="1523"/>
    </location>
</feature>
<evidence type="ECO:0000256" key="10">
    <source>
        <dbReference type="PROSITE-ProRule" id="PRU00283"/>
    </source>
</evidence>
<dbReference type="InterPro" id="IPR019821">
    <property type="entry name" value="Kinesin_motor_CS"/>
</dbReference>
<dbReference type="GO" id="GO:0005524">
    <property type="term" value="F:ATP binding"/>
    <property type="evidence" value="ECO:0007669"/>
    <property type="project" value="UniProtKB-UniRule"/>
</dbReference>
<dbReference type="Pfam" id="PF12423">
    <property type="entry name" value="KIF1B"/>
    <property type="match status" value="1"/>
</dbReference>
<evidence type="ECO:0000313" key="16">
    <source>
        <dbReference type="Proteomes" id="UP000677054"/>
    </source>
</evidence>
<dbReference type="PRINTS" id="PR00380">
    <property type="entry name" value="KINESINHEAVY"/>
</dbReference>
<dbReference type="PANTHER" id="PTHR47117">
    <property type="entry name" value="STAR-RELATED LIPID TRANSFER PROTEIN 9"/>
    <property type="match status" value="1"/>
</dbReference>
<dbReference type="Gene3D" id="3.40.850.10">
    <property type="entry name" value="Kinesin motor domain"/>
    <property type="match status" value="1"/>
</dbReference>
<dbReference type="SUPFAM" id="SSF52540">
    <property type="entry name" value="P-loop containing nucleoside triphosphate hydrolases"/>
    <property type="match status" value="1"/>
</dbReference>
<dbReference type="PROSITE" id="PS00411">
    <property type="entry name" value="KINESIN_MOTOR_1"/>
    <property type="match status" value="1"/>
</dbReference>
<feature type="compositionally biased region" description="Basic and acidic residues" evidence="12">
    <location>
        <begin position="904"/>
        <end position="928"/>
    </location>
</feature>
<keyword evidence="6 10" id="KW-0067">ATP-binding</keyword>
<feature type="region of interest" description="Disordered" evidence="12">
    <location>
        <begin position="372"/>
        <end position="391"/>
    </location>
</feature>
<keyword evidence="4" id="KW-0493">Microtubule</keyword>
<evidence type="ECO:0000259" key="13">
    <source>
        <dbReference type="PROSITE" id="PS50003"/>
    </source>
</evidence>
<feature type="region of interest" description="Disordered" evidence="12">
    <location>
        <begin position="1471"/>
        <end position="1526"/>
    </location>
</feature>
<evidence type="ECO:0000256" key="6">
    <source>
        <dbReference type="ARBA" id="ARBA00022840"/>
    </source>
</evidence>
<dbReference type="Gene3D" id="2.30.29.30">
    <property type="entry name" value="Pleckstrin-homology domain (PH domain)/Phosphotyrosine-binding domain (PTB)"/>
    <property type="match status" value="1"/>
</dbReference>
<dbReference type="Proteomes" id="UP000677054">
    <property type="component" value="Unassembled WGS sequence"/>
</dbReference>
<feature type="domain" description="PH" evidence="13">
    <location>
        <begin position="1557"/>
        <end position="1655"/>
    </location>
</feature>
<dbReference type="CDD" id="cd01365">
    <property type="entry name" value="KISc_KIF1A_KIF1B"/>
    <property type="match status" value="1"/>
</dbReference>
<dbReference type="Pfam" id="PF12473">
    <property type="entry name" value="DUF3694"/>
    <property type="match status" value="1"/>
</dbReference>
<dbReference type="InterPro" id="IPR022140">
    <property type="entry name" value="Kinesin-like_KIF1-typ"/>
</dbReference>
<dbReference type="InterPro" id="IPR011993">
    <property type="entry name" value="PH-like_dom_sf"/>
</dbReference>
<evidence type="ECO:0000256" key="12">
    <source>
        <dbReference type="SAM" id="MobiDB-lite"/>
    </source>
</evidence>
<dbReference type="GO" id="GO:0003777">
    <property type="term" value="F:microtubule motor activity"/>
    <property type="evidence" value="ECO:0007669"/>
    <property type="project" value="InterPro"/>
</dbReference>
<dbReference type="SUPFAM" id="SSF50729">
    <property type="entry name" value="PH domain-like"/>
    <property type="match status" value="1"/>
</dbReference>
<feature type="coiled-coil region" evidence="11">
    <location>
        <begin position="327"/>
        <end position="354"/>
    </location>
</feature>
<sequence length="1695" mass="191937">MSSVKVAVRVRPFNNRETSRDCKCIISMHGKTTVIHDPKAPPGSKEGIKSFNYDYSYFSHDTNDPNFASQNDVYEDIGEEMLKHAFEGYNVCIFAYGQTGAGKSYTMMGKQEEGQEGIIPQLCKDLFRKVHQDTSGTQYSLEVSYMEIYCERVRDLLNPKNKGNLRVREHPLLGPYVEDLSKLAVMSYNDIFELMDEGNKARTVAATNMNETSSRSHAVFTILFTQKIIDKPTNLACEKVSKISLVDLAGSERADSTGAKGTRLKEGANINKSLSTLGKVISALADIASNKRKKLDFIPYRDSVLTWLLKENLDRAKQIVCKAIINEDANAKLIRELKEEIQRLRELLRAEGIEVEEGPDGIVVIRTKRTDGDEGGSVVKKPDGRQRSRNVSSVVEDAVDQLQENEKLIAELRETWEEKLKRTEAIRLQREAVFAEMGVAIKGDGSTVGIFSPKKTPHLVNLNEDPSMSECLLYYIKDGITRVGSAGAKDPQDIQLCGSHILPQHCVFQNKEGSVFLLPAPTAQCFVNGRAITEAAPLKHGSRVILGKNHVFRFNHPEQGIDLRVEMQREMERQLKALEAQFMKEKQEADRTYEERIDALQKQVEEQSMTLSMYSSCTTDDFHDEDIFVNPLFEGECNWTEKEVELAAYTFEKWRHHQFTSLRDHLWGNAIFLKEANAISVELKKKVAFQFTLLTDTMYSPLPPDLKPLPFNTDSSWPPRTVVAVEVTDTKNGATHYWSLEKLRQRLELMREMYHNEAELSPTSPESNVESFTGGDPFYDRFPWFRLVGRAFVYLSNLLYPVTLVHKVPIVNEKGEVHGYIRVAIQAVTDDDPGPDYASGVKQSARINFTEPNHLPSFYLGLPPSRHQYIRHIESDSRISELPDERIVEGQGLNQENELEEAMVESKKSEEREKEKEGAGEGAKEDLPEHLQMGKDFNFRVTVLQAVAIPSEYSDIFCQFNFLHRHDEAFSTEPIKNCGKGTPLGFYHVQNITVTVNRCFVDYIREDPIVFEVFGHYHQHPLHKDSRQEAHFRLPKDFLVPSNRSDSNSSSSGLRGPPHRLLPPSLPISQPVKSPRYAGPAPYSSPCCSAHVHAKHDLLVWFEICELDRLGKITVSLEMSTREHTQSGAYVPAVVEHRDDLPCRGLFLLHQGIQRRIRITLVHESSADLVWRDVREVVVGRIRTTPECDIEDEEDAAVLSLGLFSGEYLEVPGEDRTVFRFEAAWDSSLHNSILLNRVTPSSEHIYITVSAYLELENCGQLAIITKDLSMVIYGRDVRTPRSLRRLLSGSYKNVETNRLSGVYECVLKRSTDAGSPGLYFFSMLLSTDRNDALAHLSDGLQRRQRKVLDTSATYVRGEENLIGWRPRGDSLIFEHQWELERLSRLEAVGKTWHQLVLREKLGVDPNPLCIRNPERHEAANFAKMRAASLLSPDEAPSPAIDPSIYQPWEMSDKEREIASKYLRLFRGAPLKDGGASRTSPNDDASANGTLPSPVPSLIRHASPERPDSLPLTALSPSSTGLSPRGEKNPVITRTYVESKPLVNLYVPEVEEIRLSPVICRRGYLHLLEEKRGGWMRRWVVVRRPYVFIYRDEKDRVERGVINLASAQVECSQDPQSIMRLPNSFSIATRDRAYLVACQNEREFHDWLYAIKPLLAGEIRSKRSRSHGRKGLERESSTSSNSSPKEIARVSPQGSS</sequence>
<dbReference type="EMBL" id="LR899821">
    <property type="protein sequence ID" value="CAD7242694.1"/>
    <property type="molecule type" value="Genomic_DNA"/>
</dbReference>
<dbReference type="GO" id="GO:0008017">
    <property type="term" value="F:microtubule binding"/>
    <property type="evidence" value="ECO:0007669"/>
    <property type="project" value="InterPro"/>
</dbReference>
<evidence type="ECO:0000256" key="9">
    <source>
        <dbReference type="ARBA" id="ARBA00023212"/>
    </source>
</evidence>
<dbReference type="InterPro" id="IPR022164">
    <property type="entry name" value="Kinesin-like"/>
</dbReference>
<feature type="region of interest" description="Disordered" evidence="12">
    <location>
        <begin position="1038"/>
        <end position="1068"/>
    </location>
</feature>
<feature type="region of interest" description="Disordered" evidence="12">
    <location>
        <begin position="1661"/>
        <end position="1695"/>
    </location>
</feature>
<reference evidence="15" key="1">
    <citation type="submission" date="2020-11" db="EMBL/GenBank/DDBJ databases">
        <authorList>
            <person name="Tran Van P."/>
        </authorList>
    </citation>
    <scope>NUCLEOTIDE SEQUENCE</scope>
</reference>
<feature type="coiled-coil region" evidence="11">
    <location>
        <begin position="568"/>
        <end position="603"/>
    </location>
</feature>
<evidence type="ECO:0000313" key="15">
    <source>
        <dbReference type="EMBL" id="CAD7242694.1"/>
    </source>
</evidence>
<dbReference type="OrthoDB" id="3176171at2759"/>
<keyword evidence="3" id="KW-0963">Cytoplasm</keyword>
<dbReference type="Pfam" id="PF00225">
    <property type="entry name" value="Kinesin"/>
    <property type="match status" value="1"/>
</dbReference>
<name>A0A7R8X2S1_9CRUS</name>
<dbReference type="Gene3D" id="2.60.200.20">
    <property type="match status" value="1"/>
</dbReference>
<gene>
    <name evidence="15" type="ORF">DSTB1V02_LOCUS2647</name>
</gene>
<dbReference type="Pfam" id="PF00169">
    <property type="entry name" value="PH"/>
    <property type="match status" value="1"/>
</dbReference>
<evidence type="ECO:0000256" key="7">
    <source>
        <dbReference type="ARBA" id="ARBA00023054"/>
    </source>
</evidence>
<protein>
    <recommendedName>
        <fullName evidence="2">Kinesin-like protein unc-104</fullName>
    </recommendedName>
</protein>
<dbReference type="InterPro" id="IPR049780">
    <property type="entry name" value="PH_KIFIA_KIFIB"/>
</dbReference>
<dbReference type="InterPro" id="IPR001849">
    <property type="entry name" value="PH_domain"/>
</dbReference>
<proteinExistence type="inferred from homology"/>
<feature type="domain" description="Kinesin motor" evidence="14">
    <location>
        <begin position="3"/>
        <end position="353"/>
    </location>
</feature>
<dbReference type="InterPro" id="IPR027417">
    <property type="entry name" value="P-loop_NTPase"/>
</dbReference>
<evidence type="ECO:0000256" key="3">
    <source>
        <dbReference type="ARBA" id="ARBA00022490"/>
    </source>
</evidence>
<dbReference type="InterPro" id="IPR001752">
    <property type="entry name" value="Kinesin_motor_dom"/>
</dbReference>
<feature type="compositionally biased region" description="Polar residues" evidence="12">
    <location>
        <begin position="1476"/>
        <end position="1490"/>
    </location>
</feature>
<feature type="binding site" evidence="10">
    <location>
        <begin position="97"/>
        <end position="104"/>
    </location>
    <ligand>
        <name>ATP</name>
        <dbReference type="ChEBI" id="CHEBI:30616"/>
    </ligand>
</feature>
<dbReference type="CDD" id="cd22249">
    <property type="entry name" value="UDM1_RNF168_RNF169-like"/>
    <property type="match status" value="1"/>
</dbReference>
<evidence type="ECO:0000256" key="5">
    <source>
        <dbReference type="ARBA" id="ARBA00022741"/>
    </source>
</evidence>
<keyword evidence="16" id="KW-1185">Reference proteome</keyword>
<evidence type="ECO:0000259" key="14">
    <source>
        <dbReference type="PROSITE" id="PS50067"/>
    </source>
</evidence>
<dbReference type="FunFam" id="2.30.29.30:FF:000023">
    <property type="entry name" value="Kinesin family member 1B"/>
    <property type="match status" value="1"/>
</dbReference>
<dbReference type="PROSITE" id="PS50003">
    <property type="entry name" value="PH_DOMAIN"/>
    <property type="match status" value="1"/>
</dbReference>
<dbReference type="PANTHER" id="PTHR47117:SF10">
    <property type="entry name" value="KINESIN-LIKE PROTEIN KIF1B"/>
    <property type="match status" value="1"/>
</dbReference>
<dbReference type="GO" id="GO:0010970">
    <property type="term" value="P:transport along microtubule"/>
    <property type="evidence" value="ECO:0007669"/>
    <property type="project" value="UniProtKB-ARBA"/>
</dbReference>
<evidence type="ECO:0000256" key="4">
    <source>
        <dbReference type="ARBA" id="ARBA00022701"/>
    </source>
</evidence>
<dbReference type="Pfam" id="PF00498">
    <property type="entry name" value="FHA"/>
    <property type="match status" value="1"/>
</dbReference>
<dbReference type="GO" id="GO:0005874">
    <property type="term" value="C:microtubule"/>
    <property type="evidence" value="ECO:0007669"/>
    <property type="project" value="UniProtKB-KW"/>
</dbReference>
<dbReference type="CDD" id="cd22705">
    <property type="entry name" value="FHA_KIF1"/>
    <property type="match status" value="1"/>
</dbReference>
<dbReference type="FunFam" id="2.60.200.20:FF:000001">
    <property type="entry name" value="Kinesin family member 1B"/>
    <property type="match status" value="1"/>
</dbReference>
<comment type="similarity">
    <text evidence="10">Belongs to the TRAFAC class myosin-kinesin ATPase superfamily. Kinesin family.</text>
</comment>
<dbReference type="PROSITE" id="PS50067">
    <property type="entry name" value="KINESIN_MOTOR_2"/>
    <property type="match status" value="1"/>
</dbReference>
<dbReference type="Gene3D" id="6.10.250.2520">
    <property type="match status" value="1"/>
</dbReference>
<evidence type="ECO:0000256" key="2">
    <source>
        <dbReference type="ARBA" id="ARBA00020751"/>
    </source>
</evidence>
<dbReference type="EMBL" id="CAJPEV010000304">
    <property type="protein sequence ID" value="CAG0883725.1"/>
    <property type="molecule type" value="Genomic_DNA"/>
</dbReference>
<keyword evidence="5 10" id="KW-0547">Nucleotide-binding</keyword>
<keyword evidence="7 11" id="KW-0175">Coiled coil</keyword>
<keyword evidence="9" id="KW-0206">Cytoskeleton</keyword>
<dbReference type="SMART" id="SM00233">
    <property type="entry name" value="PH"/>
    <property type="match status" value="1"/>
</dbReference>
<dbReference type="InterPro" id="IPR008984">
    <property type="entry name" value="SMAD_FHA_dom_sf"/>
</dbReference>
<feature type="compositionally biased region" description="Low complexity" evidence="12">
    <location>
        <begin position="1042"/>
        <end position="1056"/>
    </location>
</feature>
<comment type="subcellular location">
    <subcellularLocation>
        <location evidence="1">Cytoplasm</location>
        <location evidence="1">Cytoskeleton</location>
    </subcellularLocation>
</comment>
<evidence type="ECO:0000256" key="8">
    <source>
        <dbReference type="ARBA" id="ARBA00023175"/>
    </source>
</evidence>